<feature type="transmembrane region" description="Helical" evidence="8">
    <location>
        <begin position="501"/>
        <end position="519"/>
    </location>
</feature>
<keyword evidence="12" id="KW-1185">Reference proteome</keyword>
<evidence type="ECO:0000256" key="2">
    <source>
        <dbReference type="ARBA" id="ARBA00022617"/>
    </source>
</evidence>
<dbReference type="PANTHER" id="PTHR30600">
    <property type="entry name" value="CYTOCHROME C PEROXIDASE-RELATED"/>
    <property type="match status" value="1"/>
</dbReference>
<evidence type="ECO:0000313" key="12">
    <source>
        <dbReference type="Proteomes" id="UP001521137"/>
    </source>
</evidence>
<reference evidence="11 12" key="1">
    <citation type="submission" date="2022-01" db="EMBL/GenBank/DDBJ databases">
        <title>Paraglaciecola sp. G1-23.</title>
        <authorList>
            <person name="Jin M.S."/>
            <person name="Han D.M."/>
            <person name="Kim H.M."/>
            <person name="Jeon C.O."/>
        </authorList>
    </citation>
    <scope>NUCLEOTIDE SEQUENCE [LARGE SCALE GENOMIC DNA]</scope>
    <source>
        <strain evidence="11 12">G1-23</strain>
    </source>
</reference>
<keyword evidence="8" id="KW-0812">Transmembrane</keyword>
<dbReference type="PANTHER" id="PTHR30600:SF10">
    <property type="entry name" value="BLL6722 PROTEIN"/>
    <property type="match status" value="1"/>
</dbReference>
<keyword evidence="8" id="KW-1133">Transmembrane helix</keyword>
<sequence length="525" mass="58655">MKLAMAAVFVLLPSTAVSLEPLPPVPYPAENPPTEAKRILGKILFWDEQLSTDNSIACGSCHLPSANGADKRIGLEPGFDKTLTTADDNLGSLGVVSRNELGAATSHPIFKFTAQVTNRAAQSYFSGLWAEHNFWDGRAGPEFIDPKLNEIVITSGGALENQVLGPLMSSVEMAKVDQTAEEVIAKLKQAKPLALATNLPEDIRLALVSSPSYSELFFKAFANSQISLKHIAFAIATYERSLVADQTPWDMANATQQQLPYLENLGWEFFQQSGCADCHKPPLFTDNKFYNIGIQGRNTDAGRKQISLLEQDLGAMKVPSLRNTALKTTYMHSGQFTTLEQVIDAYADVPFDDVATKMPNGDKYNFQFTEYQRKALVAFLTNSLTDERVKNESYPFDRPKLRSEHHNHSVPDPIRNGKITVNLKGLVEITWDDFSEKEVGFDLEIVRNDGRHYWASQSPFEDIFTEAGQSYEYQIFTRNAQQVKSFAARLNIQVPSNLGRSIQLIILALMLVFIFVICWNRKRVK</sequence>
<dbReference type="Proteomes" id="UP001521137">
    <property type="component" value="Unassembled WGS sequence"/>
</dbReference>
<dbReference type="InterPro" id="IPR004852">
    <property type="entry name" value="Di-haem_cyt_c_peroxidsae"/>
</dbReference>
<feature type="signal peptide" evidence="9">
    <location>
        <begin position="1"/>
        <end position="18"/>
    </location>
</feature>
<keyword evidence="6 7" id="KW-0408">Iron</keyword>
<comment type="subcellular location">
    <subcellularLocation>
        <location evidence="1">Cell envelope</location>
    </subcellularLocation>
</comment>
<accession>A0ABS9D9D1</accession>
<evidence type="ECO:0000256" key="8">
    <source>
        <dbReference type="SAM" id="Phobius"/>
    </source>
</evidence>
<keyword evidence="8" id="KW-0472">Membrane</keyword>
<dbReference type="Pfam" id="PF03150">
    <property type="entry name" value="CCP_MauG"/>
    <property type="match status" value="1"/>
</dbReference>
<keyword evidence="2 7" id="KW-0349">Heme</keyword>
<keyword evidence="3 7" id="KW-0479">Metal-binding</keyword>
<keyword evidence="5" id="KW-0560">Oxidoreductase</keyword>
<keyword evidence="4 9" id="KW-0732">Signal</keyword>
<organism evidence="11 12">
    <name type="scientific">Paraglaciecola algarum</name>
    <dbReference type="NCBI Taxonomy" id="3050085"/>
    <lineage>
        <taxon>Bacteria</taxon>
        <taxon>Pseudomonadati</taxon>
        <taxon>Pseudomonadota</taxon>
        <taxon>Gammaproteobacteria</taxon>
        <taxon>Alteromonadales</taxon>
        <taxon>Alteromonadaceae</taxon>
        <taxon>Paraglaciecola</taxon>
    </lineage>
</organism>
<evidence type="ECO:0000256" key="1">
    <source>
        <dbReference type="ARBA" id="ARBA00004196"/>
    </source>
</evidence>
<evidence type="ECO:0000256" key="3">
    <source>
        <dbReference type="ARBA" id="ARBA00022723"/>
    </source>
</evidence>
<dbReference type="SUPFAM" id="SSF46626">
    <property type="entry name" value="Cytochrome c"/>
    <property type="match status" value="2"/>
</dbReference>
<evidence type="ECO:0000256" key="9">
    <source>
        <dbReference type="SAM" id="SignalP"/>
    </source>
</evidence>
<evidence type="ECO:0000256" key="7">
    <source>
        <dbReference type="PROSITE-ProRule" id="PRU00433"/>
    </source>
</evidence>
<dbReference type="InterPro" id="IPR009056">
    <property type="entry name" value="Cyt_c-like_dom"/>
</dbReference>
<evidence type="ECO:0000256" key="5">
    <source>
        <dbReference type="ARBA" id="ARBA00023002"/>
    </source>
</evidence>
<dbReference type="EMBL" id="JAKGAS010000008">
    <property type="protein sequence ID" value="MCF2949339.1"/>
    <property type="molecule type" value="Genomic_DNA"/>
</dbReference>
<evidence type="ECO:0000313" key="11">
    <source>
        <dbReference type="EMBL" id="MCF2949339.1"/>
    </source>
</evidence>
<comment type="caution">
    <text evidence="11">The sequence shown here is derived from an EMBL/GenBank/DDBJ whole genome shotgun (WGS) entry which is preliminary data.</text>
</comment>
<evidence type="ECO:0000256" key="4">
    <source>
        <dbReference type="ARBA" id="ARBA00022729"/>
    </source>
</evidence>
<proteinExistence type="predicted"/>
<dbReference type="Gene3D" id="1.10.760.10">
    <property type="entry name" value="Cytochrome c-like domain"/>
    <property type="match status" value="2"/>
</dbReference>
<evidence type="ECO:0000259" key="10">
    <source>
        <dbReference type="PROSITE" id="PS51007"/>
    </source>
</evidence>
<evidence type="ECO:0000256" key="6">
    <source>
        <dbReference type="ARBA" id="ARBA00023004"/>
    </source>
</evidence>
<dbReference type="RefSeq" id="WP_235313441.1">
    <property type="nucleotide sequence ID" value="NZ_JAKGAS010000008.1"/>
</dbReference>
<feature type="chain" id="PRO_5045877110" description="Cytochrome c domain-containing protein" evidence="9">
    <location>
        <begin position="19"/>
        <end position="525"/>
    </location>
</feature>
<dbReference type="InterPro" id="IPR051395">
    <property type="entry name" value="Cytochrome_c_Peroxidase/MauG"/>
</dbReference>
<dbReference type="PROSITE" id="PS51007">
    <property type="entry name" value="CYTC"/>
    <property type="match status" value="1"/>
</dbReference>
<name>A0ABS9D9D1_9ALTE</name>
<gene>
    <name evidence="11" type="ORF">L0668_14565</name>
</gene>
<protein>
    <recommendedName>
        <fullName evidence="10">Cytochrome c domain-containing protein</fullName>
    </recommendedName>
</protein>
<dbReference type="InterPro" id="IPR036909">
    <property type="entry name" value="Cyt_c-like_dom_sf"/>
</dbReference>
<feature type="domain" description="Cytochrome c" evidence="10">
    <location>
        <begin position="261"/>
        <end position="384"/>
    </location>
</feature>